<dbReference type="Proteomes" id="UP000265725">
    <property type="component" value="Chromosome"/>
</dbReference>
<reference evidence="3" key="1">
    <citation type="submission" date="2018-09" db="EMBL/GenBank/DDBJ databases">
        <authorList>
            <person name="Zhu H."/>
        </authorList>
    </citation>
    <scope>NUCLEOTIDE SEQUENCE [LARGE SCALE GENOMIC DNA]</scope>
    <source>
        <strain evidence="3">K2R23-3</strain>
    </source>
</reference>
<protein>
    <submittedName>
        <fullName evidence="2">EAL domain-containing protein</fullName>
    </submittedName>
</protein>
<dbReference type="AlphaFoldDB" id="A0A385YQK5"/>
<dbReference type="SMART" id="SM00052">
    <property type="entry name" value="EAL"/>
    <property type="match status" value="1"/>
</dbReference>
<organism evidence="2 3">
    <name type="scientific">Paenisporosarcina cavernae</name>
    <dbReference type="NCBI Taxonomy" id="2320858"/>
    <lineage>
        <taxon>Bacteria</taxon>
        <taxon>Bacillati</taxon>
        <taxon>Bacillota</taxon>
        <taxon>Bacilli</taxon>
        <taxon>Bacillales</taxon>
        <taxon>Caryophanaceae</taxon>
        <taxon>Paenisporosarcina</taxon>
    </lineage>
</organism>
<dbReference type="OrthoDB" id="581425at2"/>
<dbReference type="KEGG" id="paek:D3873_03850"/>
<accession>A0A385YQK5</accession>
<dbReference type="PANTHER" id="PTHR33121">
    <property type="entry name" value="CYCLIC DI-GMP PHOSPHODIESTERASE PDEF"/>
    <property type="match status" value="1"/>
</dbReference>
<evidence type="ECO:0000259" key="1">
    <source>
        <dbReference type="PROSITE" id="PS50883"/>
    </source>
</evidence>
<dbReference type="InterPro" id="IPR035919">
    <property type="entry name" value="EAL_sf"/>
</dbReference>
<dbReference type="InterPro" id="IPR050706">
    <property type="entry name" value="Cyclic-di-GMP_PDE-like"/>
</dbReference>
<feature type="domain" description="EAL" evidence="1">
    <location>
        <begin position="87"/>
        <end position="332"/>
    </location>
</feature>
<evidence type="ECO:0000313" key="3">
    <source>
        <dbReference type="Proteomes" id="UP000265725"/>
    </source>
</evidence>
<keyword evidence="3" id="KW-1185">Reference proteome</keyword>
<dbReference type="RefSeq" id="WP_119882790.1">
    <property type="nucleotide sequence ID" value="NZ_CP032418.1"/>
</dbReference>
<dbReference type="EMBL" id="CP032418">
    <property type="protein sequence ID" value="AYC29049.1"/>
    <property type="molecule type" value="Genomic_DNA"/>
</dbReference>
<gene>
    <name evidence="2" type="ORF">D3873_03850</name>
</gene>
<dbReference type="Pfam" id="PF00563">
    <property type="entry name" value="EAL"/>
    <property type="match status" value="1"/>
</dbReference>
<name>A0A385YQK5_9BACL</name>
<evidence type="ECO:0000313" key="2">
    <source>
        <dbReference type="EMBL" id="AYC29049.1"/>
    </source>
</evidence>
<dbReference type="Gene3D" id="3.20.20.450">
    <property type="entry name" value="EAL domain"/>
    <property type="match status" value="1"/>
</dbReference>
<proteinExistence type="predicted"/>
<sequence length="332" mass="37998">MKNDCVHCGISFDFYEKGNFFVEGDSIDGYLDSSFTKMNDYIAYKPYSSLEEVGEEWKKYETSNNVRIGLSRSTKPERLIDPSTFMTRMQERETVSFIQRGALTSFLQPIISMGDEAVYGYESLLRAAGNDHTFSPGKLFQVAQKTGLHSLLDQRAREEAVKARQDKVKAGVKSFINFLPSTIYNPDFCLQHTFRIVEKYQINPSDLVFEVVETEKIEDVPHLQRVLERYKKEGMKVALDDVGAGFSTVDMLERLQPDYVKIDRSYIDRCDEDAEKQEFLHSTSDQAKKLGIITLAEGIERKEEFDLCKKIGFDLAQGYFIGKPAAQLVELR</sequence>
<dbReference type="PROSITE" id="PS50883">
    <property type="entry name" value="EAL"/>
    <property type="match status" value="1"/>
</dbReference>
<dbReference type="CDD" id="cd01948">
    <property type="entry name" value="EAL"/>
    <property type="match status" value="1"/>
</dbReference>
<dbReference type="InterPro" id="IPR001633">
    <property type="entry name" value="EAL_dom"/>
</dbReference>
<dbReference type="GO" id="GO:0071111">
    <property type="term" value="F:cyclic-guanylate-specific phosphodiesterase activity"/>
    <property type="evidence" value="ECO:0007669"/>
    <property type="project" value="InterPro"/>
</dbReference>
<dbReference type="SUPFAM" id="SSF141868">
    <property type="entry name" value="EAL domain-like"/>
    <property type="match status" value="1"/>
</dbReference>
<dbReference type="PANTHER" id="PTHR33121:SF76">
    <property type="entry name" value="SIGNALING PROTEIN"/>
    <property type="match status" value="1"/>
</dbReference>